<proteinExistence type="predicted"/>
<name>X1FL01_9ZZZZ</name>
<comment type="caution">
    <text evidence="1">The sequence shown here is derived from an EMBL/GenBank/DDBJ whole genome shotgun (WGS) entry which is preliminary data.</text>
</comment>
<sequence length="55" mass="6071">GYDLAIREDPNGGLSLNDGVVNIDITQHTAQQLRQEIKDWIATADDDETPPLTHV</sequence>
<dbReference type="EMBL" id="BARU01009139">
    <property type="protein sequence ID" value="GAH33205.1"/>
    <property type="molecule type" value="Genomic_DNA"/>
</dbReference>
<evidence type="ECO:0000313" key="1">
    <source>
        <dbReference type="EMBL" id="GAH33205.1"/>
    </source>
</evidence>
<reference evidence="1" key="1">
    <citation type="journal article" date="2014" name="Front. Microbiol.">
        <title>High frequency of phylogenetically diverse reductive dehalogenase-homologous genes in deep subseafloor sedimentary metagenomes.</title>
        <authorList>
            <person name="Kawai M."/>
            <person name="Futagami T."/>
            <person name="Toyoda A."/>
            <person name="Takaki Y."/>
            <person name="Nishi S."/>
            <person name="Hori S."/>
            <person name="Arai W."/>
            <person name="Tsubouchi T."/>
            <person name="Morono Y."/>
            <person name="Uchiyama I."/>
            <person name="Ito T."/>
            <person name="Fujiyama A."/>
            <person name="Inagaki F."/>
            <person name="Takami H."/>
        </authorList>
    </citation>
    <scope>NUCLEOTIDE SEQUENCE</scope>
    <source>
        <strain evidence="1">Expedition CK06-06</strain>
    </source>
</reference>
<accession>X1FL01</accession>
<organism evidence="1">
    <name type="scientific">marine sediment metagenome</name>
    <dbReference type="NCBI Taxonomy" id="412755"/>
    <lineage>
        <taxon>unclassified sequences</taxon>
        <taxon>metagenomes</taxon>
        <taxon>ecological metagenomes</taxon>
    </lineage>
</organism>
<dbReference type="AlphaFoldDB" id="X1FL01"/>
<feature type="non-terminal residue" evidence="1">
    <location>
        <position position="1"/>
    </location>
</feature>
<gene>
    <name evidence="1" type="ORF">S03H2_17689</name>
</gene>
<protein>
    <submittedName>
        <fullName evidence="1">Uncharacterized protein</fullName>
    </submittedName>
</protein>